<dbReference type="GO" id="GO:0003676">
    <property type="term" value="F:nucleic acid binding"/>
    <property type="evidence" value="ECO:0007669"/>
    <property type="project" value="InterPro"/>
</dbReference>
<feature type="compositionally biased region" description="Acidic residues" evidence="10">
    <location>
        <begin position="865"/>
        <end position="886"/>
    </location>
</feature>
<dbReference type="InterPro" id="IPR046616">
    <property type="entry name" value="DUF6729"/>
</dbReference>
<evidence type="ECO:0000313" key="14">
    <source>
        <dbReference type="Proteomes" id="UP001219525"/>
    </source>
</evidence>
<protein>
    <recommendedName>
        <fullName evidence="8">3'-5' exonuclease</fullName>
    </recommendedName>
    <alternativeName>
        <fullName evidence="9">Werner Syndrome-like exonuclease</fullName>
    </alternativeName>
</protein>
<evidence type="ECO:0000256" key="8">
    <source>
        <dbReference type="ARBA" id="ARBA00040531"/>
    </source>
</evidence>
<comment type="caution">
    <text evidence="13">The sequence shown here is derived from an EMBL/GenBank/DDBJ whole genome shotgun (WGS) entry which is preliminary data.</text>
</comment>
<feature type="compositionally biased region" description="Acidic residues" evidence="10">
    <location>
        <begin position="51"/>
        <end position="66"/>
    </location>
</feature>
<evidence type="ECO:0000256" key="10">
    <source>
        <dbReference type="SAM" id="MobiDB-lite"/>
    </source>
</evidence>
<evidence type="ECO:0000256" key="5">
    <source>
        <dbReference type="ARBA" id="ARBA00022839"/>
    </source>
</evidence>
<gene>
    <name evidence="13" type="ORF">GGX14DRAFT_580474</name>
</gene>
<keyword evidence="3" id="KW-0479">Metal-binding</keyword>
<evidence type="ECO:0000256" key="2">
    <source>
        <dbReference type="ARBA" id="ARBA00022722"/>
    </source>
</evidence>
<reference evidence="13" key="1">
    <citation type="submission" date="2023-03" db="EMBL/GenBank/DDBJ databases">
        <title>Massive genome expansion in bonnet fungi (Mycena s.s.) driven by repeated elements and novel gene families across ecological guilds.</title>
        <authorList>
            <consortium name="Lawrence Berkeley National Laboratory"/>
            <person name="Harder C.B."/>
            <person name="Miyauchi S."/>
            <person name="Viragh M."/>
            <person name="Kuo A."/>
            <person name="Thoen E."/>
            <person name="Andreopoulos B."/>
            <person name="Lu D."/>
            <person name="Skrede I."/>
            <person name="Drula E."/>
            <person name="Henrissat B."/>
            <person name="Morin E."/>
            <person name="Kohler A."/>
            <person name="Barry K."/>
            <person name="LaButti K."/>
            <person name="Morin E."/>
            <person name="Salamov A."/>
            <person name="Lipzen A."/>
            <person name="Mereny Z."/>
            <person name="Hegedus B."/>
            <person name="Baldrian P."/>
            <person name="Stursova M."/>
            <person name="Weitz H."/>
            <person name="Taylor A."/>
            <person name="Grigoriev I.V."/>
            <person name="Nagy L.G."/>
            <person name="Martin F."/>
            <person name="Kauserud H."/>
        </authorList>
    </citation>
    <scope>NUCLEOTIDE SEQUENCE</scope>
    <source>
        <strain evidence="13">9144</strain>
    </source>
</reference>
<feature type="region of interest" description="Disordered" evidence="10">
    <location>
        <begin position="848"/>
        <end position="886"/>
    </location>
</feature>
<evidence type="ECO:0000259" key="11">
    <source>
        <dbReference type="Pfam" id="PF01612"/>
    </source>
</evidence>
<evidence type="ECO:0000256" key="4">
    <source>
        <dbReference type="ARBA" id="ARBA00022801"/>
    </source>
</evidence>
<evidence type="ECO:0000256" key="7">
    <source>
        <dbReference type="ARBA" id="ARBA00023242"/>
    </source>
</evidence>
<dbReference type="PANTHER" id="PTHR13620:SF109">
    <property type="entry name" value="3'-5' EXONUCLEASE"/>
    <property type="match status" value="1"/>
</dbReference>
<name>A0AAD6UQA8_9AGAR</name>
<dbReference type="InterPro" id="IPR002562">
    <property type="entry name" value="3'-5'_exonuclease_dom"/>
</dbReference>
<comment type="subcellular location">
    <subcellularLocation>
        <location evidence="1">Nucleus</location>
    </subcellularLocation>
</comment>
<dbReference type="SUPFAM" id="SSF53098">
    <property type="entry name" value="Ribonuclease H-like"/>
    <property type="match status" value="1"/>
</dbReference>
<feature type="compositionally biased region" description="Basic residues" evidence="10">
    <location>
        <begin position="1"/>
        <end position="11"/>
    </location>
</feature>
<dbReference type="PANTHER" id="PTHR13620">
    <property type="entry name" value="3-5 EXONUCLEASE"/>
    <property type="match status" value="1"/>
</dbReference>
<dbReference type="GO" id="GO:0046872">
    <property type="term" value="F:metal ion binding"/>
    <property type="evidence" value="ECO:0007669"/>
    <property type="project" value="UniProtKB-KW"/>
</dbReference>
<dbReference type="Pfam" id="PF01612">
    <property type="entry name" value="DNA_pol_A_exo1"/>
    <property type="match status" value="1"/>
</dbReference>
<dbReference type="InterPro" id="IPR012337">
    <property type="entry name" value="RNaseH-like_sf"/>
</dbReference>
<keyword evidence="6" id="KW-0460">Magnesium</keyword>
<sequence>MDAPRKRGRPKGSKDKTRLPEAPRRGRPPKEKTTDTRETGSIPTTGPGVDSDADDEFEFDDDGVTDQADWDALDRDIHDIYSSIRPRTPEAPSNGASFEQLCTAAKNSQKLIPRQSLNLKTNGMRNPEQSEKSAEKSAWFKQPKYMANWLYRYFNKTIRPMITQKDNRGRLIRPPTFTGTSPSFWIHPPEPTFALSQYSFDPITIYRPRIFLWLPHFFVDKLFCPNCGNNLEKNGALTPRRIVDTDSNFYIVSWAYYCRSGCKGHFHGWSQRLFSSLPRYLQLAFPAILSQKSGVSQNVMNQLRVGNQHKMGPSGVRSLLLESHTLRFGLLQAQYLEAVFEMVRGRQIDLTGQLQSKLDAFLTEKISGFGDFGDSNGYAGFVLSERYLASMLNKAIEKDEADANQHTACQPPDQLAMDDSHKINKHIAKVDGEPVFGALWTCMNSRGIRAQALTLTKSHEERIGPLEGIANSAKLYGFDEPEVVYTDDPLKDKRLIYAAFPSLAKNLAPAAAPRGLESLQIPKSVKVQFVSDSELVDKILCSFTATLDDDKDTHLCMSVDAEWNESRKTGVSILQIAPHSEDIVFLIPVHGFKTLPASLLRLLISDRVFKIGSKIKADLTRLRNQFSQLQSVSSFNVIDLKEYAIDRGVIGRKDAGGLDVLVEKVLGKYLPKDPAIRRCEDWERKDLHQELKHYAALDVVASKMVFEHVTKSSPLHRVQFDTAPGTRVSLRVQEGGEVAAYGRISPVQATSFQGIRIAIPSKTRVMVDIDDVRLPSVAAVLHLLPSTATHAARRTKSGSYTLGQLKEASADSTFSVVSPVHLLEFDTRSHLERQNLIGDFRMCESTSNSAHPQELRNQFSHTSVNEDESETEAEDDSTVADPGDESNENAHALMLEAHASVSKGKRKEQDPTPDNILEVLRRIVDSENLDEPEPELTRIKKDLFHAFHMLTINEHGLRGQFFRALRDHLMRWDPTIRKTVDEACRKHFGITFDTMLERNPDWVKRRTPRYVPAPRIIVPAIEHVFNSYGNALDAQTGSPLFSDKTWRKANAVLDLARQGYLSDIQGVQLYDKDSVDQYGLWKYTGKRGTNKTEGGPHGDIYRKFGALHAGPRLTVNSLTDHRTWFNLQANAKHVHKVDWDYHDSLALVNRTSFLLNYLSGIVTGAGSYSEWLNGDLYEQTTETFGICPVPESLRLRLQMEPYNDQTRVRFEMHGNNDWLRRRQGVALPILPPSTPEARQYFFKKIRAFATNAVDESKHSVDYAAFAQEWNRTADGKARHYITTEVLISYAKSWKKNNNSRASEELISSQLKVVEQTRDIFAAPHIPFPKFLTGIAESAQPSRGMLEMPEDHGLPFSISTELAVSRPLDMFEPMSMALNQR</sequence>
<dbReference type="Pfam" id="PF20499">
    <property type="entry name" value="DUF6729"/>
    <property type="match status" value="1"/>
</dbReference>
<dbReference type="GO" id="GO:0005634">
    <property type="term" value="C:nucleus"/>
    <property type="evidence" value="ECO:0007669"/>
    <property type="project" value="UniProtKB-SubCell"/>
</dbReference>
<keyword evidence="5" id="KW-0269">Exonuclease</keyword>
<proteinExistence type="predicted"/>
<evidence type="ECO:0000259" key="12">
    <source>
        <dbReference type="Pfam" id="PF20499"/>
    </source>
</evidence>
<feature type="compositionally biased region" description="Polar residues" evidence="10">
    <location>
        <begin position="848"/>
        <end position="863"/>
    </location>
</feature>
<keyword evidence="4" id="KW-0378">Hydrolase</keyword>
<feature type="compositionally biased region" description="Basic and acidic residues" evidence="10">
    <location>
        <begin position="12"/>
        <end position="38"/>
    </location>
</feature>
<dbReference type="GO" id="GO:0008408">
    <property type="term" value="F:3'-5' exonuclease activity"/>
    <property type="evidence" value="ECO:0007669"/>
    <property type="project" value="InterPro"/>
</dbReference>
<organism evidence="13 14">
    <name type="scientific">Mycena pura</name>
    <dbReference type="NCBI Taxonomy" id="153505"/>
    <lineage>
        <taxon>Eukaryota</taxon>
        <taxon>Fungi</taxon>
        <taxon>Dikarya</taxon>
        <taxon>Basidiomycota</taxon>
        <taxon>Agaricomycotina</taxon>
        <taxon>Agaricomycetes</taxon>
        <taxon>Agaricomycetidae</taxon>
        <taxon>Agaricales</taxon>
        <taxon>Marasmiineae</taxon>
        <taxon>Mycenaceae</taxon>
        <taxon>Mycena</taxon>
    </lineage>
</organism>
<feature type="domain" description="DUF6729" evidence="12">
    <location>
        <begin position="184"/>
        <end position="346"/>
    </location>
</feature>
<accession>A0AAD6UQA8</accession>
<keyword evidence="14" id="KW-1185">Reference proteome</keyword>
<keyword evidence="7" id="KW-0539">Nucleus</keyword>
<keyword evidence="2" id="KW-0540">Nuclease</keyword>
<evidence type="ECO:0000256" key="1">
    <source>
        <dbReference type="ARBA" id="ARBA00004123"/>
    </source>
</evidence>
<dbReference type="GO" id="GO:0006139">
    <property type="term" value="P:nucleobase-containing compound metabolic process"/>
    <property type="evidence" value="ECO:0007669"/>
    <property type="project" value="InterPro"/>
</dbReference>
<feature type="domain" description="3'-5' exonuclease" evidence="11">
    <location>
        <begin position="554"/>
        <end position="708"/>
    </location>
</feature>
<evidence type="ECO:0000256" key="3">
    <source>
        <dbReference type="ARBA" id="ARBA00022723"/>
    </source>
</evidence>
<evidence type="ECO:0000313" key="13">
    <source>
        <dbReference type="EMBL" id="KAJ7189729.1"/>
    </source>
</evidence>
<dbReference type="Gene3D" id="3.30.420.10">
    <property type="entry name" value="Ribonuclease H-like superfamily/Ribonuclease H"/>
    <property type="match status" value="1"/>
</dbReference>
<dbReference type="InterPro" id="IPR051132">
    <property type="entry name" value="3-5_Exonuclease_domain"/>
</dbReference>
<dbReference type="EMBL" id="JARJCW010000168">
    <property type="protein sequence ID" value="KAJ7189729.1"/>
    <property type="molecule type" value="Genomic_DNA"/>
</dbReference>
<dbReference type="Proteomes" id="UP001219525">
    <property type="component" value="Unassembled WGS sequence"/>
</dbReference>
<dbReference type="InterPro" id="IPR036397">
    <property type="entry name" value="RNaseH_sf"/>
</dbReference>
<evidence type="ECO:0000256" key="6">
    <source>
        <dbReference type="ARBA" id="ARBA00022842"/>
    </source>
</evidence>
<feature type="region of interest" description="Disordered" evidence="10">
    <location>
        <begin position="1"/>
        <end position="66"/>
    </location>
</feature>
<evidence type="ECO:0000256" key="9">
    <source>
        <dbReference type="ARBA" id="ARBA00042761"/>
    </source>
</evidence>